<evidence type="ECO:0000256" key="2">
    <source>
        <dbReference type="SAM" id="Phobius"/>
    </source>
</evidence>
<reference evidence="4 5" key="1">
    <citation type="submission" date="2018-07" db="EMBL/GenBank/DDBJ databases">
        <title>Arthrobacter sp. nov., isolated from raw cow's milk with high bacterial count.</title>
        <authorList>
            <person name="Hahne J."/>
            <person name="Isele D."/>
            <person name="Lipski A."/>
        </authorList>
    </citation>
    <scope>NUCLEOTIDE SEQUENCE [LARGE SCALE GENOMIC DNA]</scope>
    <source>
        <strain evidence="4 5">JZ R-35</strain>
    </source>
</reference>
<dbReference type="Proteomes" id="UP000265419">
    <property type="component" value="Unassembled WGS sequence"/>
</dbReference>
<name>A0A399JB18_9MICC</name>
<keyword evidence="5" id="KW-1185">Reference proteome</keyword>
<comment type="caution">
    <text evidence="4">The sequence shown here is derived from an EMBL/GenBank/DDBJ whole genome shotgun (WGS) entry which is preliminary data.</text>
</comment>
<evidence type="ECO:0000313" key="4">
    <source>
        <dbReference type="EMBL" id="RII42771.1"/>
    </source>
</evidence>
<dbReference type="PANTHER" id="PTHR34351">
    <property type="entry name" value="SLR1927 PROTEIN-RELATED"/>
    <property type="match status" value="1"/>
</dbReference>
<feature type="transmembrane region" description="Helical" evidence="2">
    <location>
        <begin position="66"/>
        <end position="89"/>
    </location>
</feature>
<keyword evidence="2" id="KW-1133">Transmembrane helix</keyword>
<evidence type="ECO:0000256" key="1">
    <source>
        <dbReference type="SAM" id="MobiDB-lite"/>
    </source>
</evidence>
<feature type="transmembrane region" description="Helical" evidence="2">
    <location>
        <begin position="95"/>
        <end position="117"/>
    </location>
</feature>
<evidence type="ECO:0000313" key="5">
    <source>
        <dbReference type="Proteomes" id="UP000265419"/>
    </source>
</evidence>
<sequence>MAKPPSVDSAPRGSTRTRARGEAADTTTYRTQYTTSVPTGARRPRWVRRLARFLHRWRRRLARARAAVRGTTTPAGWGLVAATAVAFLLGGVFGWAELIAVGCVGLVTVALSLLFLIGRPRYDVQLTVETTRTRVGEPVRASVHLQDRSRVRLWATRVEIVVGQRVVELPPPGRAGEGRDVAVPAEHRGVVRVGPVRTVRGDPIGLFRRRAEWSQVQEVYVHPQTVGLPPTSTGFVRDLEGNPTNDLTASDISFHALREYRAGDDPRHVYWKAVARTGDLMVRQFEETRRSHLVVAFGRDDSSWNSEEEFEMGISAAASLGLRAIRDGRDITVVTSPPAREPGDLPAREPTSVPTVSPQRLLDGLSEIEWDSGDIGVGELASLASATVPGISIVFLVVGSKPGMRELRSWSQRFPLGVQTMAIVCNPGQTPGMQDVAGLDVVRIGYLEDLRLALMKGSSS</sequence>
<keyword evidence="2" id="KW-0812">Transmembrane</keyword>
<feature type="region of interest" description="Disordered" evidence="1">
    <location>
        <begin position="1"/>
        <end position="37"/>
    </location>
</feature>
<organism evidence="4 5">
    <name type="scientific">Galactobacter valiniphilus</name>
    <dbReference type="NCBI Taxonomy" id="2676122"/>
    <lineage>
        <taxon>Bacteria</taxon>
        <taxon>Bacillati</taxon>
        <taxon>Actinomycetota</taxon>
        <taxon>Actinomycetes</taxon>
        <taxon>Micrococcales</taxon>
        <taxon>Micrococcaceae</taxon>
        <taxon>Galactobacter</taxon>
    </lineage>
</organism>
<dbReference type="Pfam" id="PF01882">
    <property type="entry name" value="DUF58"/>
    <property type="match status" value="1"/>
</dbReference>
<dbReference type="EMBL" id="QQXK01000008">
    <property type="protein sequence ID" value="RII42771.1"/>
    <property type="molecule type" value="Genomic_DNA"/>
</dbReference>
<dbReference type="RefSeq" id="WP_119424122.1">
    <property type="nucleotide sequence ID" value="NZ_QQXK01000008.1"/>
</dbReference>
<evidence type="ECO:0000259" key="3">
    <source>
        <dbReference type="Pfam" id="PF01882"/>
    </source>
</evidence>
<keyword evidence="2" id="KW-0472">Membrane</keyword>
<dbReference type="AlphaFoldDB" id="A0A399JB18"/>
<feature type="region of interest" description="Disordered" evidence="1">
    <location>
        <begin position="335"/>
        <end position="356"/>
    </location>
</feature>
<feature type="domain" description="DUF58" evidence="3">
    <location>
        <begin position="257"/>
        <end position="335"/>
    </location>
</feature>
<accession>A0A399JB18</accession>
<dbReference type="PANTHER" id="PTHR34351:SF1">
    <property type="entry name" value="SLR1927 PROTEIN"/>
    <property type="match status" value="1"/>
</dbReference>
<dbReference type="InterPro" id="IPR002881">
    <property type="entry name" value="DUF58"/>
</dbReference>
<protein>
    <submittedName>
        <fullName evidence="4">DUF58 domain-containing protein</fullName>
    </submittedName>
</protein>
<feature type="compositionally biased region" description="Low complexity" evidence="1">
    <location>
        <begin position="26"/>
        <end position="35"/>
    </location>
</feature>
<proteinExistence type="predicted"/>
<gene>
    <name evidence="4" type="ORF">DWB68_05385</name>
</gene>